<dbReference type="EMBL" id="CP030050">
    <property type="protein sequence ID" value="QOZ73379.1"/>
    <property type="molecule type" value="Genomic_DNA"/>
</dbReference>
<evidence type="ECO:0000256" key="1">
    <source>
        <dbReference type="SAM" id="MobiDB-lite"/>
    </source>
</evidence>
<proteinExistence type="predicted"/>
<dbReference type="Proteomes" id="UP000594015">
    <property type="component" value="Chromosome"/>
</dbReference>
<sequence>MPGAGTKAGNRADNCPGEGCSVSSVASRDMAAGLSALPPMVVLAQGLARPFGMDQSRRAGRLTTGRLGSGRQRSRAIFAETAVSRQKHTEIMFGGATASCYLRRPMGAEGVVANTSHRPN</sequence>
<dbReference type="KEGG" id="barh:WN72_15290"/>
<feature type="region of interest" description="Disordered" evidence="1">
    <location>
        <begin position="1"/>
        <end position="20"/>
    </location>
</feature>
<name>A0AAE7NWM3_9BRAD</name>
<accession>A0AAE7NWM3</accession>
<reference evidence="2 3" key="1">
    <citation type="submission" date="2018-06" db="EMBL/GenBank/DDBJ databases">
        <title>Comparative genomics of Bradyrhizobium nodulating Arachidis hypogaea.</title>
        <authorList>
            <person name="Li Y."/>
        </authorList>
    </citation>
    <scope>NUCLEOTIDE SEQUENCE [LARGE SCALE GENOMIC DNA]</scope>
    <source>
        <strain evidence="2 3">CCBAU 051107</strain>
    </source>
</reference>
<protein>
    <submittedName>
        <fullName evidence="2">Uncharacterized protein</fullName>
    </submittedName>
</protein>
<evidence type="ECO:0000313" key="2">
    <source>
        <dbReference type="EMBL" id="QOZ73379.1"/>
    </source>
</evidence>
<dbReference type="AlphaFoldDB" id="A0AAE7NWM3"/>
<organism evidence="2 3">
    <name type="scientific">Bradyrhizobium arachidis</name>
    <dbReference type="NCBI Taxonomy" id="858423"/>
    <lineage>
        <taxon>Bacteria</taxon>
        <taxon>Pseudomonadati</taxon>
        <taxon>Pseudomonadota</taxon>
        <taxon>Alphaproteobacteria</taxon>
        <taxon>Hyphomicrobiales</taxon>
        <taxon>Nitrobacteraceae</taxon>
        <taxon>Bradyrhizobium</taxon>
    </lineage>
</organism>
<gene>
    <name evidence="2" type="ORF">WN72_15290</name>
</gene>
<evidence type="ECO:0000313" key="3">
    <source>
        <dbReference type="Proteomes" id="UP000594015"/>
    </source>
</evidence>